<gene>
    <name evidence="1" type="ORF">GCM10022402_19230</name>
</gene>
<organism evidence="1 2">
    <name type="scientific">Salinactinospora qingdaonensis</name>
    <dbReference type="NCBI Taxonomy" id="702744"/>
    <lineage>
        <taxon>Bacteria</taxon>
        <taxon>Bacillati</taxon>
        <taxon>Actinomycetota</taxon>
        <taxon>Actinomycetes</taxon>
        <taxon>Streptosporangiales</taxon>
        <taxon>Nocardiopsidaceae</taxon>
        <taxon>Salinactinospora</taxon>
    </lineage>
</organism>
<dbReference type="Proteomes" id="UP001500908">
    <property type="component" value="Unassembled WGS sequence"/>
</dbReference>
<dbReference type="EMBL" id="BAABDD010000007">
    <property type="protein sequence ID" value="GAA3739623.1"/>
    <property type="molecule type" value="Genomic_DNA"/>
</dbReference>
<evidence type="ECO:0000313" key="2">
    <source>
        <dbReference type="Proteomes" id="UP001500908"/>
    </source>
</evidence>
<accession>A0ABP7FHJ9</accession>
<comment type="caution">
    <text evidence="1">The sequence shown here is derived from an EMBL/GenBank/DDBJ whole genome shotgun (WGS) entry which is preliminary data.</text>
</comment>
<keyword evidence="2" id="KW-1185">Reference proteome</keyword>
<name>A0ABP7FHJ9_9ACTN</name>
<sequence>MSPTPWPPPFDTVPRPLLERAREALAKARGKGRDAVWESSHTAGGAAVFAVGATPAGSSSGQYNGEGTGQ</sequence>
<reference evidence="2" key="1">
    <citation type="journal article" date="2019" name="Int. J. Syst. Evol. Microbiol.">
        <title>The Global Catalogue of Microorganisms (GCM) 10K type strain sequencing project: providing services to taxonomists for standard genome sequencing and annotation.</title>
        <authorList>
            <consortium name="The Broad Institute Genomics Platform"/>
            <consortium name="The Broad Institute Genome Sequencing Center for Infectious Disease"/>
            <person name="Wu L."/>
            <person name="Ma J."/>
        </authorList>
    </citation>
    <scope>NUCLEOTIDE SEQUENCE [LARGE SCALE GENOMIC DNA]</scope>
    <source>
        <strain evidence="2">JCM 17137</strain>
    </source>
</reference>
<proteinExistence type="predicted"/>
<evidence type="ECO:0000313" key="1">
    <source>
        <dbReference type="EMBL" id="GAA3739623.1"/>
    </source>
</evidence>
<protein>
    <submittedName>
        <fullName evidence="1">Uncharacterized protein</fullName>
    </submittedName>
</protein>